<dbReference type="Pfam" id="PF00067">
    <property type="entry name" value="p450"/>
    <property type="match status" value="1"/>
</dbReference>
<dbReference type="PROSITE" id="PS00086">
    <property type="entry name" value="CYTOCHROME_P450"/>
    <property type="match status" value="1"/>
</dbReference>
<evidence type="ECO:0000256" key="2">
    <source>
        <dbReference type="ARBA" id="ARBA00010617"/>
    </source>
</evidence>
<keyword evidence="5 8" id="KW-0560">Oxidoreductase</keyword>
<evidence type="ECO:0000256" key="6">
    <source>
        <dbReference type="ARBA" id="ARBA00023004"/>
    </source>
</evidence>
<dbReference type="GO" id="GO:0020037">
    <property type="term" value="F:heme binding"/>
    <property type="evidence" value="ECO:0007669"/>
    <property type="project" value="InterPro"/>
</dbReference>
<sequence>MLNITSRVRAWVGRRLLARATRDGFDLSKVAMVPDHLLMPLKRDGVDPVPELGEVRDREPISKLSLPFDLNAWLVTGHAEARAVLTKSASYSTDIRHLLGQAAKDETGGLGFTDPPDHTRLRKILTPEFTMRRISRLRPTIQGIVDDRLDLLEKAGPGADLATIFAFPIPFLVICELLGIGEEGRDEFQQLGTARFDVSKGGPGAFGAIAESRSFIRTAVKEQRANPGDGLLGMIIRDHGDAIDDEELAGLADGVFTGGYETTAAMLALGTMVLLRDRANYEAMRTADDDAVHRTVEELLRYLAVVQVAFPRFAKEDLEVGGESIAAGDVVLVSLSGANRDGTLGTDMDGFDPTRQPTPHFTFGHGIHRCIGAELARMELRAAYPSLSRRFPDLRLAVPPEELEFRKHSLVYGIESLPVTWGD</sequence>
<dbReference type="KEGG" id="sgrg:L0C25_05020"/>
<dbReference type="InterPro" id="IPR036396">
    <property type="entry name" value="Cyt_P450_sf"/>
</dbReference>
<dbReference type="AlphaFoldDB" id="A0AA46TJW1"/>
<dbReference type="EMBL" id="CP094970">
    <property type="protein sequence ID" value="UYM06440.1"/>
    <property type="molecule type" value="Genomic_DNA"/>
</dbReference>
<name>A0AA46TJW1_9ACTN</name>
<comment type="cofactor">
    <cofactor evidence="1">
        <name>heme</name>
        <dbReference type="ChEBI" id="CHEBI:30413"/>
    </cofactor>
</comment>
<dbReference type="FunFam" id="1.10.630.10:FF:000018">
    <property type="entry name" value="Cytochrome P450 monooxygenase"/>
    <property type="match status" value="1"/>
</dbReference>
<keyword evidence="4 8" id="KW-0479">Metal-binding</keyword>
<evidence type="ECO:0000256" key="7">
    <source>
        <dbReference type="ARBA" id="ARBA00023033"/>
    </source>
</evidence>
<dbReference type="PANTHER" id="PTHR46696">
    <property type="entry name" value="P450, PUTATIVE (EUROFUNG)-RELATED"/>
    <property type="match status" value="1"/>
</dbReference>
<dbReference type="Gene3D" id="1.10.630.10">
    <property type="entry name" value="Cytochrome P450"/>
    <property type="match status" value="1"/>
</dbReference>
<protein>
    <submittedName>
        <fullName evidence="9">Cytochrome P450</fullName>
    </submittedName>
</protein>
<dbReference type="PRINTS" id="PR00385">
    <property type="entry name" value="P450"/>
</dbReference>
<dbReference type="SUPFAM" id="SSF48264">
    <property type="entry name" value="Cytochrome P450"/>
    <property type="match status" value="1"/>
</dbReference>
<dbReference type="GO" id="GO:0004497">
    <property type="term" value="F:monooxygenase activity"/>
    <property type="evidence" value="ECO:0007669"/>
    <property type="project" value="UniProtKB-KW"/>
</dbReference>
<dbReference type="PRINTS" id="PR00359">
    <property type="entry name" value="BP450"/>
</dbReference>
<gene>
    <name evidence="9" type="ORF">L0C25_05020</name>
</gene>
<keyword evidence="3 8" id="KW-0349">Heme</keyword>
<proteinExistence type="inferred from homology"/>
<organism evidence="9 10">
    <name type="scientific">Solicola gregarius</name>
    <dbReference type="NCBI Taxonomy" id="2908642"/>
    <lineage>
        <taxon>Bacteria</taxon>
        <taxon>Bacillati</taxon>
        <taxon>Actinomycetota</taxon>
        <taxon>Actinomycetes</taxon>
        <taxon>Propionibacteriales</taxon>
        <taxon>Nocardioidaceae</taxon>
        <taxon>Solicola</taxon>
    </lineage>
</organism>
<evidence type="ECO:0000256" key="1">
    <source>
        <dbReference type="ARBA" id="ARBA00001971"/>
    </source>
</evidence>
<accession>A0AA46TJW1</accession>
<dbReference type="CDD" id="cd11030">
    <property type="entry name" value="CYP105-like"/>
    <property type="match status" value="1"/>
</dbReference>
<dbReference type="InterPro" id="IPR002397">
    <property type="entry name" value="Cyt_P450_B"/>
</dbReference>
<evidence type="ECO:0000256" key="4">
    <source>
        <dbReference type="ARBA" id="ARBA00022723"/>
    </source>
</evidence>
<evidence type="ECO:0000256" key="3">
    <source>
        <dbReference type="ARBA" id="ARBA00022617"/>
    </source>
</evidence>
<evidence type="ECO:0000256" key="5">
    <source>
        <dbReference type="ARBA" id="ARBA00023002"/>
    </source>
</evidence>
<keyword evidence="10" id="KW-1185">Reference proteome</keyword>
<dbReference type="PANTHER" id="PTHR46696:SF5">
    <property type="entry name" value="CYTOCHROME P450 BJ-1"/>
    <property type="match status" value="1"/>
</dbReference>
<dbReference type="InterPro" id="IPR001128">
    <property type="entry name" value="Cyt_P450"/>
</dbReference>
<evidence type="ECO:0000313" key="10">
    <source>
        <dbReference type="Proteomes" id="UP001164390"/>
    </source>
</evidence>
<dbReference type="GO" id="GO:0005506">
    <property type="term" value="F:iron ion binding"/>
    <property type="evidence" value="ECO:0007669"/>
    <property type="project" value="InterPro"/>
</dbReference>
<dbReference type="Proteomes" id="UP001164390">
    <property type="component" value="Chromosome"/>
</dbReference>
<evidence type="ECO:0000313" key="9">
    <source>
        <dbReference type="EMBL" id="UYM06440.1"/>
    </source>
</evidence>
<comment type="similarity">
    <text evidence="2 8">Belongs to the cytochrome P450 family.</text>
</comment>
<keyword evidence="6 8" id="KW-0408">Iron</keyword>
<keyword evidence="7 8" id="KW-0503">Monooxygenase</keyword>
<dbReference type="RefSeq" id="WP_271635343.1">
    <property type="nucleotide sequence ID" value="NZ_CP094970.1"/>
</dbReference>
<dbReference type="InterPro" id="IPR017972">
    <property type="entry name" value="Cyt_P450_CS"/>
</dbReference>
<reference evidence="9" key="1">
    <citation type="submission" date="2022-01" db="EMBL/GenBank/DDBJ databases">
        <title>Nocardioidaceae gen. sp. A5X3R13.</title>
        <authorList>
            <person name="Lopez Marin M.A."/>
            <person name="Uhlik O."/>
        </authorList>
    </citation>
    <scope>NUCLEOTIDE SEQUENCE</scope>
    <source>
        <strain evidence="9">A5X3R13</strain>
    </source>
</reference>
<evidence type="ECO:0000256" key="8">
    <source>
        <dbReference type="RuleBase" id="RU000461"/>
    </source>
</evidence>
<dbReference type="GO" id="GO:0016705">
    <property type="term" value="F:oxidoreductase activity, acting on paired donors, with incorporation or reduction of molecular oxygen"/>
    <property type="evidence" value="ECO:0007669"/>
    <property type="project" value="InterPro"/>
</dbReference>